<reference evidence="7 8" key="1">
    <citation type="submission" date="2018-09" db="EMBL/GenBank/DDBJ databases">
        <title>Sphingomonas sp. DAC4.</title>
        <authorList>
            <person name="Seo T."/>
        </authorList>
    </citation>
    <scope>NUCLEOTIDE SEQUENCE [LARGE SCALE GENOMIC DNA]</scope>
    <source>
        <strain evidence="7 8">DAC4</strain>
    </source>
</reference>
<protein>
    <recommendedName>
        <fullName evidence="5">fructokinase</fullName>
        <ecNumber evidence="5">2.7.1.4</ecNumber>
    </recommendedName>
</protein>
<dbReference type="EMBL" id="QXTF01000001">
    <property type="protein sequence ID" value="RIX31948.1"/>
    <property type="molecule type" value="Genomic_DNA"/>
</dbReference>
<comment type="caution">
    <text evidence="7">The sequence shown here is derived from an EMBL/GenBank/DDBJ whole genome shotgun (WGS) entry which is preliminary data.</text>
</comment>
<keyword evidence="2" id="KW-0479">Metal-binding</keyword>
<dbReference type="PANTHER" id="PTHR42742">
    <property type="entry name" value="TRANSCRIPTIONAL REPRESSOR MPRA"/>
    <property type="match status" value="1"/>
</dbReference>
<comment type="catalytic activity">
    <reaction evidence="6">
        <text>D-fructose + ATP = D-fructose 6-phosphate + ADP + H(+)</text>
        <dbReference type="Rhea" id="RHEA:16125"/>
        <dbReference type="ChEBI" id="CHEBI:15378"/>
        <dbReference type="ChEBI" id="CHEBI:30616"/>
        <dbReference type="ChEBI" id="CHEBI:37721"/>
        <dbReference type="ChEBI" id="CHEBI:61527"/>
        <dbReference type="ChEBI" id="CHEBI:456216"/>
        <dbReference type="EC" id="2.7.1.4"/>
    </reaction>
</comment>
<dbReference type="GO" id="GO:0008865">
    <property type="term" value="F:fructokinase activity"/>
    <property type="evidence" value="ECO:0007669"/>
    <property type="project" value="UniProtKB-EC"/>
</dbReference>
<dbReference type="OrthoDB" id="9783435at2"/>
<evidence type="ECO:0000256" key="1">
    <source>
        <dbReference type="ARBA" id="ARBA00001946"/>
    </source>
</evidence>
<dbReference type="Pfam" id="PF00480">
    <property type="entry name" value="ROK"/>
    <property type="match status" value="1"/>
</dbReference>
<dbReference type="InterPro" id="IPR049874">
    <property type="entry name" value="ROK_cs"/>
</dbReference>
<evidence type="ECO:0000256" key="2">
    <source>
        <dbReference type="ARBA" id="ARBA00022723"/>
    </source>
</evidence>
<dbReference type="InterPro" id="IPR000600">
    <property type="entry name" value="ROK"/>
</dbReference>
<evidence type="ECO:0000313" key="8">
    <source>
        <dbReference type="Proteomes" id="UP000285023"/>
    </source>
</evidence>
<comment type="cofactor">
    <cofactor evidence="1">
        <name>Mg(2+)</name>
        <dbReference type="ChEBI" id="CHEBI:18420"/>
    </cofactor>
</comment>
<accession>A0A418Q1V6</accession>
<dbReference type="AlphaFoldDB" id="A0A418Q1V6"/>
<dbReference type="PANTHER" id="PTHR42742:SF3">
    <property type="entry name" value="FRUCTOKINASE"/>
    <property type="match status" value="1"/>
</dbReference>
<name>A0A418Q1V6_9SPHN</name>
<gene>
    <name evidence="7" type="ORF">D3M59_02845</name>
</gene>
<dbReference type="EC" id="2.7.1.4" evidence="5"/>
<keyword evidence="3" id="KW-0862">Zinc</keyword>
<evidence type="ECO:0000256" key="6">
    <source>
        <dbReference type="ARBA" id="ARBA00048451"/>
    </source>
</evidence>
<dbReference type="RefSeq" id="WP_119531406.1">
    <property type="nucleotide sequence ID" value="NZ_QXTF01000001.1"/>
</dbReference>
<dbReference type="CDD" id="cd24067">
    <property type="entry name" value="ASKHA_NBD_ROK_BsFRK-like"/>
    <property type="match status" value="1"/>
</dbReference>
<keyword evidence="4" id="KW-0460">Magnesium</keyword>
<organism evidence="7 8">
    <name type="scientific">Sphingomonas edaphi</name>
    <dbReference type="NCBI Taxonomy" id="2315689"/>
    <lineage>
        <taxon>Bacteria</taxon>
        <taxon>Pseudomonadati</taxon>
        <taxon>Pseudomonadota</taxon>
        <taxon>Alphaproteobacteria</taxon>
        <taxon>Sphingomonadales</taxon>
        <taxon>Sphingomonadaceae</taxon>
        <taxon>Sphingomonas</taxon>
    </lineage>
</organism>
<evidence type="ECO:0000313" key="7">
    <source>
        <dbReference type="EMBL" id="RIX31948.1"/>
    </source>
</evidence>
<dbReference type="Gene3D" id="3.30.420.40">
    <property type="match status" value="2"/>
</dbReference>
<dbReference type="PROSITE" id="PS01125">
    <property type="entry name" value="ROK"/>
    <property type="match status" value="1"/>
</dbReference>
<proteinExistence type="predicted"/>
<evidence type="ECO:0000256" key="3">
    <source>
        <dbReference type="ARBA" id="ARBA00022833"/>
    </source>
</evidence>
<dbReference type="InterPro" id="IPR051804">
    <property type="entry name" value="Carb_Metab_Reg_Kinase/Isom"/>
</dbReference>
<evidence type="ECO:0000256" key="5">
    <source>
        <dbReference type="ARBA" id="ARBA00038887"/>
    </source>
</evidence>
<dbReference type="Proteomes" id="UP000285023">
    <property type="component" value="Unassembled WGS sequence"/>
</dbReference>
<keyword evidence="8" id="KW-1185">Reference proteome</keyword>
<dbReference type="SUPFAM" id="SSF53067">
    <property type="entry name" value="Actin-like ATPase domain"/>
    <property type="match status" value="1"/>
</dbReference>
<sequence length="291" mass="30155">MSRLAGLELGGTNAVVVLGHGTSIVDRVRFAVTTPDETLALVEGQLETWRQSGPLDALGIASFGPVGTRLDLPTYGRIIRTPKPGWDGADLLGKLAPLIDGPSSVQTDVTAAALAEGRWGAARGCSDHAYMTVGTGVGVGIVAGGRPLTGVLHPEGGHIGIRRRWGDDFAGSCPFHGDCLEGLISGTAIAARTGRGGESLRDDDPIWTEVVDSLAEACATFLMTLACEKIVLGGGVINRRHWLVDAAAERCACKLASYLPFVTDRAPLFAAKLGDNAGPRGALLIAEALLG</sequence>
<dbReference type="InterPro" id="IPR043129">
    <property type="entry name" value="ATPase_NBD"/>
</dbReference>
<dbReference type="GO" id="GO:0046872">
    <property type="term" value="F:metal ion binding"/>
    <property type="evidence" value="ECO:0007669"/>
    <property type="project" value="UniProtKB-KW"/>
</dbReference>
<evidence type="ECO:0000256" key="4">
    <source>
        <dbReference type="ARBA" id="ARBA00022842"/>
    </source>
</evidence>